<accession>A0A4Y7IBG5</accession>
<dbReference type="Pfam" id="PF04885">
    <property type="entry name" value="Stig1"/>
    <property type="match status" value="1"/>
</dbReference>
<keyword evidence="4" id="KW-1185">Reference proteome</keyword>
<protein>
    <recommendedName>
        <fullName evidence="5">Stigma-specific STIG1-like protein 1</fullName>
    </recommendedName>
</protein>
<evidence type="ECO:0008006" key="5">
    <source>
        <dbReference type="Google" id="ProtNLM"/>
    </source>
</evidence>
<proteinExistence type="inferred from homology"/>
<reference evidence="3 4" key="1">
    <citation type="journal article" date="2018" name="Science">
        <title>The opium poppy genome and morphinan production.</title>
        <authorList>
            <person name="Guo L."/>
            <person name="Winzer T."/>
            <person name="Yang X."/>
            <person name="Li Y."/>
            <person name="Ning Z."/>
            <person name="He Z."/>
            <person name="Teodor R."/>
            <person name="Lu Y."/>
            <person name="Bowser T.A."/>
            <person name="Graham I.A."/>
            <person name="Ye K."/>
        </authorList>
    </citation>
    <scope>NUCLEOTIDE SEQUENCE [LARGE SCALE GENOMIC DNA]</scope>
    <source>
        <strain evidence="4">cv. HN1</strain>
        <tissue evidence="3">Leaves</tissue>
    </source>
</reference>
<organism evidence="3 4">
    <name type="scientific">Papaver somniferum</name>
    <name type="common">Opium poppy</name>
    <dbReference type="NCBI Taxonomy" id="3469"/>
    <lineage>
        <taxon>Eukaryota</taxon>
        <taxon>Viridiplantae</taxon>
        <taxon>Streptophyta</taxon>
        <taxon>Embryophyta</taxon>
        <taxon>Tracheophyta</taxon>
        <taxon>Spermatophyta</taxon>
        <taxon>Magnoliopsida</taxon>
        <taxon>Ranunculales</taxon>
        <taxon>Papaveraceae</taxon>
        <taxon>Papaveroideae</taxon>
        <taxon>Papaver</taxon>
    </lineage>
</organism>
<dbReference type="PANTHER" id="PTHR33227:SF21">
    <property type="entry name" value="F12F1.21 PROTEIN"/>
    <property type="match status" value="1"/>
</dbReference>
<dbReference type="STRING" id="3469.A0A4Y7IBG5"/>
<gene>
    <name evidence="3" type="ORF">C5167_039118</name>
</gene>
<name>A0A4Y7IBG5_PAPSO</name>
<dbReference type="PANTHER" id="PTHR33227">
    <property type="entry name" value="STIGMA-SPECIFIC STIG1-LIKE PROTEIN 3"/>
    <property type="match status" value="1"/>
</dbReference>
<evidence type="ECO:0000313" key="3">
    <source>
        <dbReference type="EMBL" id="RZC46174.1"/>
    </source>
</evidence>
<dbReference type="OMA" id="DEPLFVH"/>
<dbReference type="AlphaFoldDB" id="A0A4Y7IBG5"/>
<dbReference type="InterPro" id="IPR006969">
    <property type="entry name" value="Stig-like"/>
</dbReference>
<dbReference type="Proteomes" id="UP000316621">
    <property type="component" value="Chromosome 1"/>
</dbReference>
<evidence type="ECO:0000256" key="1">
    <source>
        <dbReference type="ARBA" id="ARBA00006010"/>
    </source>
</evidence>
<keyword evidence="2" id="KW-0732">Signal</keyword>
<evidence type="ECO:0000256" key="2">
    <source>
        <dbReference type="ARBA" id="ARBA00022729"/>
    </source>
</evidence>
<evidence type="ECO:0000313" key="4">
    <source>
        <dbReference type="Proteomes" id="UP000316621"/>
    </source>
</evidence>
<comment type="similarity">
    <text evidence="1">Belongs to the STIG1 family.</text>
</comment>
<sequence length="106" mass="11785">MAGNYNQRMAVGATCDKVPRVCVARGSTGPDCCNKKCVDTWSDRNNCGRCGKKCKYSETCCDGNCVNLRFDEYHCGRCNNRCNGRKSSNKKNYKPSSCSYGMCNYA</sequence>
<dbReference type="Gramene" id="RZC46174">
    <property type="protein sequence ID" value="RZC46174"/>
    <property type="gene ID" value="C5167_039118"/>
</dbReference>
<dbReference type="EMBL" id="CM010715">
    <property type="protein sequence ID" value="RZC46174.1"/>
    <property type="molecule type" value="Genomic_DNA"/>
</dbReference>